<dbReference type="RefSeq" id="WP_141996827.1">
    <property type="nucleotide sequence ID" value="NZ_VFML01000001.1"/>
</dbReference>
<organism evidence="1 2">
    <name type="scientific">Amycolatopsis cihanbeyliensis</name>
    <dbReference type="NCBI Taxonomy" id="1128664"/>
    <lineage>
        <taxon>Bacteria</taxon>
        <taxon>Bacillati</taxon>
        <taxon>Actinomycetota</taxon>
        <taxon>Actinomycetes</taxon>
        <taxon>Pseudonocardiales</taxon>
        <taxon>Pseudonocardiaceae</taxon>
        <taxon>Amycolatopsis</taxon>
    </lineage>
</organism>
<dbReference type="Pfam" id="PF08922">
    <property type="entry name" value="DUF1905"/>
    <property type="match status" value="1"/>
</dbReference>
<dbReference type="Proteomes" id="UP000320876">
    <property type="component" value="Unassembled WGS sequence"/>
</dbReference>
<keyword evidence="2" id="KW-1185">Reference proteome</keyword>
<proteinExistence type="predicted"/>
<evidence type="ECO:0000313" key="1">
    <source>
        <dbReference type="EMBL" id="TQJ02049.1"/>
    </source>
</evidence>
<protein>
    <submittedName>
        <fullName evidence="1">Uncharacterized protein DUF1905</fullName>
    </submittedName>
</protein>
<comment type="caution">
    <text evidence="1">The sequence shown here is derived from an EMBL/GenBank/DDBJ whole genome shotgun (WGS) entry which is preliminary data.</text>
</comment>
<dbReference type="AlphaFoldDB" id="A0A542DG40"/>
<dbReference type="EMBL" id="VFML01000001">
    <property type="protein sequence ID" value="TQJ02049.1"/>
    <property type="molecule type" value="Genomic_DNA"/>
</dbReference>
<gene>
    <name evidence="1" type="ORF">FB471_1766</name>
</gene>
<dbReference type="OrthoDB" id="9808666at2"/>
<sequence length="120" mass="13801">MVVVFDAELWVWDARRGDNWIFVSLPTEESEEIRDLTGGRPHRGFGSLRVQVTIGGSTWRTSIFPDSARGSYVLPVKRAVRAAETLDEPMFTWPRWWRSWAGPRGASSTRSPIPHSPRYW</sequence>
<dbReference type="Gene3D" id="2.40.30.100">
    <property type="entry name" value="AF2212/PG0164-like"/>
    <property type="match status" value="1"/>
</dbReference>
<accession>A0A542DG40</accession>
<dbReference type="SUPFAM" id="SSF141694">
    <property type="entry name" value="AF2212/PG0164-like"/>
    <property type="match status" value="1"/>
</dbReference>
<reference evidence="1 2" key="1">
    <citation type="submission" date="2019-06" db="EMBL/GenBank/DDBJ databases">
        <title>Sequencing the genomes of 1000 actinobacteria strains.</title>
        <authorList>
            <person name="Klenk H.-P."/>
        </authorList>
    </citation>
    <scope>NUCLEOTIDE SEQUENCE [LARGE SCALE GENOMIC DNA]</scope>
    <source>
        <strain evidence="1 2">DSM 45679</strain>
    </source>
</reference>
<name>A0A542DG40_AMYCI</name>
<dbReference type="InterPro" id="IPR037079">
    <property type="entry name" value="AF2212/PG0164-like_sf"/>
</dbReference>
<dbReference type="InterPro" id="IPR015018">
    <property type="entry name" value="DUF1905"/>
</dbReference>
<evidence type="ECO:0000313" key="2">
    <source>
        <dbReference type="Proteomes" id="UP000320876"/>
    </source>
</evidence>